<sequence>MTASAMGSTELHPPRWLPAPMRWHNTPVTWRESWRLALALPRRVRERTVLEYLATELPGQDDVLVARLPIAKFVLVRSPELVRQLLVTNQDGYINGAEFDLLAIVFGQGLVTQRDNRIHRRNQRLVQPIFARSAIDQFDAPMVEAAQDSVRRLWEADEPVDVGAEMIRLSLDIVARTMFGTDPNGPISTIKLEQLLRFFSFGVVSGASRPLRSLANWVVRHTEEPDKQAASRLPLRTARAMAWVMGPHIMFGLRRIEKTVAGMIADHREGRITRTDNLLGLLMAATDPETGHSYSDLEIQDELMTFIGTGMETTATALTWAWKLLAEHDDVRKRLHDELDTVLGGRLPTAADVEKLPWTKAVFMETMRLHPPVMATSKVALREDVLAGYRIKPGTTVMISLHGVHGNPRVWDRAMEFDPTRYLPENMTRPHREASLAFGAGKRICIAQNFATMEAVLTMATVAQRLDLRRTTNDPIRAQLSFIGGPDKPLMMRAVARE</sequence>
<dbReference type="Gene3D" id="1.10.630.10">
    <property type="entry name" value="Cytochrome P450"/>
    <property type="match status" value="1"/>
</dbReference>
<organism evidence="5 6">
    <name type="scientific">Nocardia terrae</name>
    <dbReference type="NCBI Taxonomy" id="2675851"/>
    <lineage>
        <taxon>Bacteria</taxon>
        <taxon>Bacillati</taxon>
        <taxon>Actinomycetota</taxon>
        <taxon>Actinomycetes</taxon>
        <taxon>Mycobacteriales</taxon>
        <taxon>Nocardiaceae</taxon>
        <taxon>Nocardia</taxon>
    </lineage>
</organism>
<dbReference type="PROSITE" id="PS00086">
    <property type="entry name" value="CYTOCHROME_P450"/>
    <property type="match status" value="1"/>
</dbReference>
<name>A0A7K1V9K5_9NOCA</name>
<dbReference type="InterPro" id="IPR002401">
    <property type="entry name" value="Cyt_P450_E_grp-I"/>
</dbReference>
<evidence type="ECO:0000256" key="4">
    <source>
        <dbReference type="RuleBase" id="RU000461"/>
    </source>
</evidence>
<comment type="caution">
    <text evidence="5">The sequence shown here is derived from an EMBL/GenBank/DDBJ whole genome shotgun (WGS) entry which is preliminary data.</text>
</comment>
<feature type="binding site" description="axial binding residue" evidence="3">
    <location>
        <position position="445"/>
    </location>
    <ligand>
        <name>heme</name>
        <dbReference type="ChEBI" id="CHEBI:30413"/>
    </ligand>
    <ligandPart>
        <name>Fe</name>
        <dbReference type="ChEBI" id="CHEBI:18248"/>
    </ligandPart>
</feature>
<dbReference type="InterPro" id="IPR036396">
    <property type="entry name" value="Cyt_P450_sf"/>
</dbReference>
<dbReference type="PRINTS" id="PR00385">
    <property type="entry name" value="P450"/>
</dbReference>
<evidence type="ECO:0000313" key="5">
    <source>
        <dbReference type="EMBL" id="MVU83323.1"/>
    </source>
</evidence>
<keyword evidence="4" id="KW-0560">Oxidoreductase</keyword>
<dbReference type="PANTHER" id="PTHR24305">
    <property type="entry name" value="CYTOCHROME P450"/>
    <property type="match status" value="1"/>
</dbReference>
<proteinExistence type="inferred from homology"/>
<dbReference type="GO" id="GO:0020037">
    <property type="term" value="F:heme binding"/>
    <property type="evidence" value="ECO:0007669"/>
    <property type="project" value="InterPro"/>
</dbReference>
<evidence type="ECO:0000256" key="1">
    <source>
        <dbReference type="ARBA" id="ARBA00001971"/>
    </source>
</evidence>
<dbReference type="InterPro" id="IPR001128">
    <property type="entry name" value="Cyt_P450"/>
</dbReference>
<dbReference type="PANTHER" id="PTHR24305:SF166">
    <property type="entry name" value="CYTOCHROME P450 12A4, MITOCHONDRIAL-RELATED"/>
    <property type="match status" value="1"/>
</dbReference>
<protein>
    <submittedName>
        <fullName evidence="5">Cytochrome P450</fullName>
    </submittedName>
</protein>
<dbReference type="GO" id="GO:0016705">
    <property type="term" value="F:oxidoreductase activity, acting on paired donors, with incorporation or reduction of molecular oxygen"/>
    <property type="evidence" value="ECO:0007669"/>
    <property type="project" value="InterPro"/>
</dbReference>
<accession>A0A7K1V9K5</accession>
<dbReference type="InterPro" id="IPR017972">
    <property type="entry name" value="Cyt_P450_CS"/>
</dbReference>
<dbReference type="InterPro" id="IPR050121">
    <property type="entry name" value="Cytochrome_P450_monoxygenase"/>
</dbReference>
<gene>
    <name evidence="5" type="ORF">GPX89_39560</name>
</gene>
<dbReference type="SUPFAM" id="SSF48264">
    <property type="entry name" value="Cytochrome P450"/>
    <property type="match status" value="1"/>
</dbReference>
<reference evidence="5 6" key="1">
    <citation type="submission" date="2019-12" db="EMBL/GenBank/DDBJ databases">
        <title>Nocardia sp. nov. ET3-3 isolated from soil.</title>
        <authorList>
            <person name="Kanchanasin P."/>
            <person name="Tanasupawat S."/>
            <person name="Yuki M."/>
            <person name="Kudo T."/>
        </authorList>
    </citation>
    <scope>NUCLEOTIDE SEQUENCE [LARGE SCALE GENOMIC DNA]</scope>
    <source>
        <strain evidence="5 6">ET3-3</strain>
    </source>
</reference>
<evidence type="ECO:0000256" key="2">
    <source>
        <dbReference type="ARBA" id="ARBA00010617"/>
    </source>
</evidence>
<evidence type="ECO:0000256" key="3">
    <source>
        <dbReference type="PIRSR" id="PIRSR602401-1"/>
    </source>
</evidence>
<dbReference type="Pfam" id="PF00067">
    <property type="entry name" value="p450"/>
    <property type="match status" value="1"/>
</dbReference>
<keyword evidence="3 4" id="KW-0479">Metal-binding</keyword>
<dbReference type="GO" id="GO:0005506">
    <property type="term" value="F:iron ion binding"/>
    <property type="evidence" value="ECO:0007669"/>
    <property type="project" value="InterPro"/>
</dbReference>
<dbReference type="GO" id="GO:0004497">
    <property type="term" value="F:monooxygenase activity"/>
    <property type="evidence" value="ECO:0007669"/>
    <property type="project" value="UniProtKB-KW"/>
</dbReference>
<keyword evidence="6" id="KW-1185">Reference proteome</keyword>
<keyword evidence="3 4" id="KW-0408">Iron</keyword>
<comment type="similarity">
    <text evidence="2 4">Belongs to the cytochrome P450 family.</text>
</comment>
<comment type="cofactor">
    <cofactor evidence="1 3">
        <name>heme</name>
        <dbReference type="ChEBI" id="CHEBI:30413"/>
    </cofactor>
</comment>
<evidence type="ECO:0000313" key="6">
    <source>
        <dbReference type="Proteomes" id="UP000466794"/>
    </source>
</evidence>
<dbReference type="EMBL" id="WRPP01000013">
    <property type="protein sequence ID" value="MVU83323.1"/>
    <property type="molecule type" value="Genomic_DNA"/>
</dbReference>
<dbReference type="Proteomes" id="UP000466794">
    <property type="component" value="Unassembled WGS sequence"/>
</dbReference>
<dbReference type="AlphaFoldDB" id="A0A7K1V9K5"/>
<dbReference type="PRINTS" id="PR00463">
    <property type="entry name" value="EP450I"/>
</dbReference>
<keyword evidence="3 4" id="KW-0349">Heme</keyword>
<dbReference type="RefSeq" id="WP_157392928.1">
    <property type="nucleotide sequence ID" value="NZ_WRPP01000013.1"/>
</dbReference>
<keyword evidence="4" id="KW-0503">Monooxygenase</keyword>